<keyword evidence="3" id="KW-1185">Reference proteome</keyword>
<feature type="chain" id="PRO_5047422070" evidence="1">
    <location>
        <begin position="30"/>
        <end position="264"/>
    </location>
</feature>
<evidence type="ECO:0000256" key="1">
    <source>
        <dbReference type="SAM" id="SignalP"/>
    </source>
</evidence>
<name>A0ABW1LL31_9ACTN</name>
<dbReference type="EMBL" id="JBHSRJ010000004">
    <property type="protein sequence ID" value="MFC6043852.1"/>
    <property type="molecule type" value="Genomic_DNA"/>
</dbReference>
<evidence type="ECO:0000313" key="3">
    <source>
        <dbReference type="Proteomes" id="UP001596135"/>
    </source>
</evidence>
<proteinExistence type="predicted"/>
<sequence length="264" mass="28420">MRAPMVRAAGAAVAVLVTAAALMTPSSNAAAPQRAAHARAAAVTLKAPARVDEGDRVVLTGLVRVRPAGGTVTVQRMFKYTGEWRNVGRAKVGGRGGVRFVDVAHRGGVRYYRLVVPTRHSRVVSKGVAVTVWTWHDLSDEPYSSRLGTFQRQYVNVLDGIFYDDGIVADDAIDSGFMEWDLEDTRGVCTKLRAHVASQGIDYAHGSVLVDGVEVGSGDFVDGYGPFGVSKDISGARSVRFEWSKPADSSESLIMYDSAVYCSY</sequence>
<feature type="signal peptide" evidence="1">
    <location>
        <begin position="1"/>
        <end position="29"/>
    </location>
</feature>
<dbReference type="RefSeq" id="WP_379154247.1">
    <property type="nucleotide sequence ID" value="NZ_JBHSRJ010000004.1"/>
</dbReference>
<accession>A0ABW1LL31</accession>
<comment type="caution">
    <text evidence="2">The sequence shown here is derived from an EMBL/GenBank/DDBJ whole genome shotgun (WGS) entry which is preliminary data.</text>
</comment>
<dbReference type="Proteomes" id="UP001596135">
    <property type="component" value="Unassembled WGS sequence"/>
</dbReference>
<reference evidence="3" key="1">
    <citation type="journal article" date="2019" name="Int. J. Syst. Evol. Microbiol.">
        <title>The Global Catalogue of Microorganisms (GCM) 10K type strain sequencing project: providing services to taxonomists for standard genome sequencing and annotation.</title>
        <authorList>
            <consortium name="The Broad Institute Genomics Platform"/>
            <consortium name="The Broad Institute Genome Sequencing Center for Infectious Disease"/>
            <person name="Wu L."/>
            <person name="Ma J."/>
        </authorList>
    </citation>
    <scope>NUCLEOTIDE SEQUENCE [LARGE SCALE GENOMIC DNA]</scope>
    <source>
        <strain evidence="3">CCUG 54522</strain>
    </source>
</reference>
<keyword evidence="1" id="KW-0732">Signal</keyword>
<gene>
    <name evidence="2" type="ORF">ACFPYL_12230</name>
</gene>
<evidence type="ECO:0000313" key="2">
    <source>
        <dbReference type="EMBL" id="MFC6043852.1"/>
    </source>
</evidence>
<protein>
    <submittedName>
        <fullName evidence="2">Uncharacterized protein</fullName>
    </submittedName>
</protein>
<organism evidence="2 3">
    <name type="scientific">Nocardioides hankookensis</name>
    <dbReference type="NCBI Taxonomy" id="443157"/>
    <lineage>
        <taxon>Bacteria</taxon>
        <taxon>Bacillati</taxon>
        <taxon>Actinomycetota</taxon>
        <taxon>Actinomycetes</taxon>
        <taxon>Propionibacteriales</taxon>
        <taxon>Nocardioidaceae</taxon>
        <taxon>Nocardioides</taxon>
    </lineage>
</organism>